<dbReference type="InterPro" id="IPR005720">
    <property type="entry name" value="Dihydroorotate_DH_cat"/>
</dbReference>
<keyword evidence="4" id="KW-0288">FMN</keyword>
<dbReference type="GO" id="GO:0004152">
    <property type="term" value="F:dihydroorotate dehydrogenase activity"/>
    <property type="evidence" value="ECO:0007669"/>
    <property type="project" value="TreeGrafter"/>
</dbReference>
<evidence type="ECO:0000256" key="3">
    <source>
        <dbReference type="ARBA" id="ARBA00022630"/>
    </source>
</evidence>
<dbReference type="GO" id="GO:0006221">
    <property type="term" value="P:pyrimidine nucleotide biosynthetic process"/>
    <property type="evidence" value="ECO:0007669"/>
    <property type="project" value="UniProtKB-KW"/>
</dbReference>
<proteinExistence type="predicted"/>
<sequence>MSSRPRAEVPGAVRRVRDELVARGLVDGLPEAFLAGVTRFARPAQPELDALAAAARGLAARLAAGDAGDDDLPLLTRVAASAGCAQVLADHGLPTPAYDVLGSYRDNLGRPLGPRLPARPVAGGRRWRVLGREVGFPVGIPACVLNGDRHWVAHNAANGHNVLTYKTVRSRAHEPNARPNWTFAPRETASLPPGTAAVVTSDPWDWVPPGEPAVSTVNSFGVPSPAPEEWGPDLEASLAVLDDDQLLLVSVMGEGDGPALVEDFARTARLAQQAGATVVELNLSCPNTLAPSAAGVAPPLCRDADATAAVVEGVRRALDDRTALVAKLSWLDEARLAALVPRLAPLVDGVAGINTLQSRVVRSDGRPTFPGRALAGLSGIAARDSALDLTRRLVALRAAGGWTFDVLAMGGVTDPASFAALWEAGADAVQSASGAFADPYLARDCTAALGDTLPRAVAG</sequence>
<evidence type="ECO:0000256" key="6">
    <source>
        <dbReference type="ARBA" id="ARBA00023002"/>
    </source>
</evidence>
<dbReference type="GO" id="GO:0006207">
    <property type="term" value="P:'de novo' pyrimidine nucleobase biosynthetic process"/>
    <property type="evidence" value="ECO:0007669"/>
    <property type="project" value="TreeGrafter"/>
</dbReference>
<dbReference type="OrthoDB" id="9794954at2"/>
<dbReference type="EMBL" id="FZOO01000004">
    <property type="protein sequence ID" value="SNS50136.1"/>
    <property type="molecule type" value="Genomic_DNA"/>
</dbReference>
<evidence type="ECO:0000313" key="9">
    <source>
        <dbReference type="Proteomes" id="UP000198373"/>
    </source>
</evidence>
<dbReference type="AlphaFoldDB" id="A0A239EZQ1"/>
<keyword evidence="6" id="KW-0560">Oxidoreductase</keyword>
<dbReference type="InterPro" id="IPR050074">
    <property type="entry name" value="DHO_dehydrogenase"/>
</dbReference>
<accession>A0A239EZQ1</accession>
<evidence type="ECO:0000256" key="5">
    <source>
        <dbReference type="ARBA" id="ARBA00022975"/>
    </source>
</evidence>
<keyword evidence="5" id="KW-0665">Pyrimidine biosynthesis</keyword>
<evidence type="ECO:0000256" key="2">
    <source>
        <dbReference type="ARBA" id="ARBA00004725"/>
    </source>
</evidence>
<dbReference type="Proteomes" id="UP000198373">
    <property type="component" value="Unassembled WGS sequence"/>
</dbReference>
<gene>
    <name evidence="8" type="ORF">SAMN06893096_104391</name>
</gene>
<evidence type="ECO:0000259" key="7">
    <source>
        <dbReference type="Pfam" id="PF01180"/>
    </source>
</evidence>
<protein>
    <submittedName>
        <fullName evidence="8">Dihydroorotate dehydrogenase</fullName>
    </submittedName>
</protein>
<organism evidence="8 9">
    <name type="scientific">Geodermatophilus pulveris</name>
    <dbReference type="NCBI Taxonomy" id="1564159"/>
    <lineage>
        <taxon>Bacteria</taxon>
        <taxon>Bacillati</taxon>
        <taxon>Actinomycetota</taxon>
        <taxon>Actinomycetes</taxon>
        <taxon>Geodermatophilales</taxon>
        <taxon>Geodermatophilaceae</taxon>
        <taxon>Geodermatophilus</taxon>
    </lineage>
</organism>
<evidence type="ECO:0000256" key="4">
    <source>
        <dbReference type="ARBA" id="ARBA00022643"/>
    </source>
</evidence>
<feature type="domain" description="Dihydroorotate dehydrogenase catalytic" evidence="7">
    <location>
        <begin position="216"/>
        <end position="451"/>
    </location>
</feature>
<dbReference type="SUPFAM" id="SSF51395">
    <property type="entry name" value="FMN-linked oxidoreductases"/>
    <property type="match status" value="1"/>
</dbReference>
<comment type="cofactor">
    <cofactor evidence="1">
        <name>FMN</name>
        <dbReference type="ChEBI" id="CHEBI:58210"/>
    </cofactor>
</comment>
<dbReference type="InterPro" id="IPR013785">
    <property type="entry name" value="Aldolase_TIM"/>
</dbReference>
<dbReference type="RefSeq" id="WP_089305620.1">
    <property type="nucleotide sequence ID" value="NZ_FZOO01000004.1"/>
</dbReference>
<dbReference type="GO" id="GO:0005737">
    <property type="term" value="C:cytoplasm"/>
    <property type="evidence" value="ECO:0007669"/>
    <property type="project" value="InterPro"/>
</dbReference>
<name>A0A239EZQ1_9ACTN</name>
<reference evidence="9" key="1">
    <citation type="submission" date="2017-06" db="EMBL/GenBank/DDBJ databases">
        <authorList>
            <person name="Varghese N."/>
            <person name="Submissions S."/>
        </authorList>
    </citation>
    <scope>NUCLEOTIDE SEQUENCE [LARGE SCALE GENOMIC DNA]</scope>
    <source>
        <strain evidence="9">DSM 46839</strain>
    </source>
</reference>
<dbReference type="Gene3D" id="3.20.20.70">
    <property type="entry name" value="Aldolase class I"/>
    <property type="match status" value="1"/>
</dbReference>
<evidence type="ECO:0000313" key="8">
    <source>
        <dbReference type="EMBL" id="SNS50136.1"/>
    </source>
</evidence>
<keyword evidence="3" id="KW-0285">Flavoprotein</keyword>
<evidence type="ECO:0000256" key="1">
    <source>
        <dbReference type="ARBA" id="ARBA00001917"/>
    </source>
</evidence>
<dbReference type="PANTHER" id="PTHR48109:SF1">
    <property type="entry name" value="DIHYDROOROTATE DEHYDROGENASE (FUMARATE)"/>
    <property type="match status" value="1"/>
</dbReference>
<keyword evidence="9" id="KW-1185">Reference proteome</keyword>
<dbReference type="PANTHER" id="PTHR48109">
    <property type="entry name" value="DIHYDROOROTATE DEHYDROGENASE (QUINONE), MITOCHONDRIAL-RELATED"/>
    <property type="match status" value="1"/>
</dbReference>
<comment type="pathway">
    <text evidence="2">Pyrimidine metabolism; UMP biosynthesis via de novo pathway.</text>
</comment>
<dbReference type="Pfam" id="PF01180">
    <property type="entry name" value="DHO_dh"/>
    <property type="match status" value="1"/>
</dbReference>